<dbReference type="EC" id="2.7.11.22" evidence="2"/>
<feature type="compositionally biased region" description="Basic and acidic residues" evidence="11">
    <location>
        <begin position="418"/>
        <end position="432"/>
    </location>
</feature>
<feature type="region of interest" description="Disordered" evidence="11">
    <location>
        <begin position="417"/>
        <end position="606"/>
    </location>
</feature>
<dbReference type="Gene3D" id="3.30.200.20">
    <property type="entry name" value="Phosphorylase Kinase, domain 1"/>
    <property type="match status" value="1"/>
</dbReference>
<evidence type="ECO:0000256" key="7">
    <source>
        <dbReference type="ARBA" id="ARBA00022840"/>
    </source>
</evidence>
<evidence type="ECO:0000256" key="8">
    <source>
        <dbReference type="ARBA" id="ARBA00047811"/>
    </source>
</evidence>
<dbReference type="AlphaFoldDB" id="A0A7G2CJ97"/>
<dbReference type="InterPro" id="IPR050108">
    <property type="entry name" value="CDK"/>
</dbReference>
<dbReference type="GO" id="GO:0005634">
    <property type="term" value="C:nucleus"/>
    <property type="evidence" value="ECO:0007669"/>
    <property type="project" value="TreeGrafter"/>
</dbReference>
<name>A0A7G2CJ97_9TRYP</name>
<dbReference type="PROSITE" id="PS00108">
    <property type="entry name" value="PROTEIN_KINASE_ST"/>
    <property type="match status" value="1"/>
</dbReference>
<keyword evidence="3" id="KW-0723">Serine/threonine-protein kinase</keyword>
<feature type="compositionally biased region" description="Basic residues" evidence="11">
    <location>
        <begin position="473"/>
        <end position="482"/>
    </location>
</feature>
<feature type="region of interest" description="Disordered" evidence="11">
    <location>
        <begin position="646"/>
        <end position="665"/>
    </location>
</feature>
<dbReference type="PANTHER" id="PTHR24056:SF400">
    <property type="entry name" value="KINASE, PUTATIVE-RELATED"/>
    <property type="match status" value="1"/>
</dbReference>
<evidence type="ECO:0000259" key="12">
    <source>
        <dbReference type="PROSITE" id="PS50011"/>
    </source>
</evidence>
<evidence type="ECO:0000256" key="6">
    <source>
        <dbReference type="ARBA" id="ARBA00022777"/>
    </source>
</evidence>
<dbReference type="Proteomes" id="UP000515908">
    <property type="component" value="Chromosome 12"/>
</dbReference>
<comment type="similarity">
    <text evidence="1">Belongs to the protein kinase superfamily. CMGC Ser/Thr protein kinase family. CDC2/CDKX subfamily.</text>
</comment>
<keyword evidence="5 10" id="KW-0547">Nucleotide-binding</keyword>
<evidence type="ECO:0000256" key="11">
    <source>
        <dbReference type="SAM" id="MobiDB-lite"/>
    </source>
</evidence>
<dbReference type="VEuPathDB" id="TriTrypDB:ADEAN_000650400"/>
<dbReference type="FunFam" id="3.30.200.20:FF:000049">
    <property type="entry name" value="cyclin-dependent kinase-like 1 isoform X1"/>
    <property type="match status" value="1"/>
</dbReference>
<comment type="catalytic activity">
    <reaction evidence="9">
        <text>L-seryl-[protein] + ATP = O-phospho-L-seryl-[protein] + ADP + H(+)</text>
        <dbReference type="Rhea" id="RHEA:17989"/>
        <dbReference type="Rhea" id="RHEA-COMP:9863"/>
        <dbReference type="Rhea" id="RHEA-COMP:11604"/>
        <dbReference type="ChEBI" id="CHEBI:15378"/>
        <dbReference type="ChEBI" id="CHEBI:29999"/>
        <dbReference type="ChEBI" id="CHEBI:30616"/>
        <dbReference type="ChEBI" id="CHEBI:83421"/>
        <dbReference type="ChEBI" id="CHEBI:456216"/>
        <dbReference type="EC" id="2.7.11.22"/>
    </reaction>
</comment>
<organism evidence="13 14">
    <name type="scientific">Angomonas deanei</name>
    <dbReference type="NCBI Taxonomy" id="59799"/>
    <lineage>
        <taxon>Eukaryota</taxon>
        <taxon>Discoba</taxon>
        <taxon>Euglenozoa</taxon>
        <taxon>Kinetoplastea</taxon>
        <taxon>Metakinetoplastina</taxon>
        <taxon>Trypanosomatida</taxon>
        <taxon>Trypanosomatidae</taxon>
        <taxon>Strigomonadinae</taxon>
        <taxon>Angomonas</taxon>
    </lineage>
</organism>
<dbReference type="Gene3D" id="1.10.510.10">
    <property type="entry name" value="Transferase(Phosphotransferase) domain 1"/>
    <property type="match status" value="2"/>
</dbReference>
<proteinExistence type="inferred from homology"/>
<evidence type="ECO:0000256" key="9">
    <source>
        <dbReference type="ARBA" id="ARBA00048367"/>
    </source>
</evidence>
<dbReference type="PROSITE" id="PS50011">
    <property type="entry name" value="PROTEIN_KINASE_DOM"/>
    <property type="match status" value="1"/>
</dbReference>
<dbReference type="InterPro" id="IPR000719">
    <property type="entry name" value="Prot_kinase_dom"/>
</dbReference>
<comment type="catalytic activity">
    <reaction evidence="8">
        <text>L-threonyl-[protein] + ATP = O-phospho-L-threonyl-[protein] + ADP + H(+)</text>
        <dbReference type="Rhea" id="RHEA:46608"/>
        <dbReference type="Rhea" id="RHEA-COMP:11060"/>
        <dbReference type="Rhea" id="RHEA-COMP:11605"/>
        <dbReference type="ChEBI" id="CHEBI:15378"/>
        <dbReference type="ChEBI" id="CHEBI:30013"/>
        <dbReference type="ChEBI" id="CHEBI:30616"/>
        <dbReference type="ChEBI" id="CHEBI:61977"/>
        <dbReference type="ChEBI" id="CHEBI:456216"/>
        <dbReference type="EC" id="2.7.11.22"/>
    </reaction>
</comment>
<evidence type="ECO:0000256" key="5">
    <source>
        <dbReference type="ARBA" id="ARBA00022741"/>
    </source>
</evidence>
<reference evidence="13 14" key="1">
    <citation type="submission" date="2020-08" db="EMBL/GenBank/DDBJ databases">
        <authorList>
            <person name="Newling K."/>
            <person name="Davey J."/>
            <person name="Forrester S."/>
        </authorList>
    </citation>
    <scope>NUCLEOTIDE SEQUENCE [LARGE SCALE GENOMIC DNA]</scope>
    <source>
        <strain evidence="14">Crithidia deanei Carvalho (ATCC PRA-265)</strain>
    </source>
</reference>
<keyword evidence="6 13" id="KW-0418">Kinase</keyword>
<evidence type="ECO:0000256" key="4">
    <source>
        <dbReference type="ARBA" id="ARBA00022679"/>
    </source>
</evidence>
<feature type="compositionally biased region" description="Basic residues" evidence="11">
    <location>
        <begin position="516"/>
        <end position="527"/>
    </location>
</feature>
<keyword evidence="14" id="KW-1185">Reference proteome</keyword>
<keyword evidence="4" id="KW-0808">Transferase</keyword>
<feature type="region of interest" description="Disordered" evidence="11">
    <location>
        <begin position="326"/>
        <end position="365"/>
    </location>
</feature>
<feature type="binding site" evidence="10">
    <location>
        <position position="33"/>
    </location>
    <ligand>
        <name>ATP</name>
        <dbReference type="ChEBI" id="CHEBI:30616"/>
    </ligand>
</feature>
<sequence length="700" mass="77526">MENYELLERVGEGTYGVVLKCRHKKSDTIVAVKRFKQSETNEYVRCTMMREVCVQRLLKGEPNVVQLLETFMENGKLFLVMEYFQGSLLNLLDEQPDGLDLDKLRLLIYTLITGVHSCHSNGVVHRDIKPENILMKSDYSAYLCDFGFARPISTGKSPSKDGKVSRNSDVLSGLVRPGIGDGSMTVYVATRWYRSPEMLLAMEHYDYSVDMWAVGAIMAEAADGAPLLPGRSELEMISLIQERIGVLPADYQALVTGGTKSGIKMTRNPLEPKSHSPRSYLKERYASRIGEDGVDLLRKLLAIQATDRITAEEALCHPFFEKMAHQEKRTKSPVSLSNEREEGESICSESTSHSAKQDSPIMSTSTTPLQVNLTTVEEQSPKPTFNVSYGAKEECSKKRASLPTVLSPSNNVFHHSRIRSDELPFSNDKDGPSTHMSAGSPVTSRTSSRRRKPFKGFVNSSNNTLDSIYGKSRPPKHEKGKRASTAQGKRRESKTSSSSVKETALTVRTPSAVNTPKKKANRSKKVGTARYMSTTRRKVNKPSKSEKPLLLQELESLSHPVTAPNSTEVMEGTPNPKAANAARQHKEQQLGSSVHSGSESAEREHHAVTIEKLTDEGSCSALSVDSQTECGAYEKKMRKMQEMGMEDSVGPVEPPNRGNVFFRKRSSCSPSPYFRHRVPRHGRVAGSGGIPFQLGLPKPL</sequence>
<dbReference type="GO" id="GO:0005524">
    <property type="term" value="F:ATP binding"/>
    <property type="evidence" value="ECO:0007669"/>
    <property type="project" value="UniProtKB-UniRule"/>
</dbReference>
<dbReference type="EMBL" id="LR877156">
    <property type="protein sequence ID" value="CAD2219011.1"/>
    <property type="molecule type" value="Genomic_DNA"/>
</dbReference>
<feature type="compositionally biased region" description="Polar residues" evidence="11">
    <location>
        <begin position="589"/>
        <end position="599"/>
    </location>
</feature>
<evidence type="ECO:0000256" key="3">
    <source>
        <dbReference type="ARBA" id="ARBA00022527"/>
    </source>
</evidence>
<feature type="region of interest" description="Disordered" evidence="11">
    <location>
        <begin position="679"/>
        <end position="700"/>
    </location>
</feature>
<evidence type="ECO:0000313" key="14">
    <source>
        <dbReference type="Proteomes" id="UP000515908"/>
    </source>
</evidence>
<dbReference type="InterPro" id="IPR017441">
    <property type="entry name" value="Protein_kinase_ATP_BS"/>
</dbReference>
<feature type="domain" description="Protein kinase" evidence="12">
    <location>
        <begin position="4"/>
        <end position="320"/>
    </location>
</feature>
<dbReference type="GO" id="GO:0004693">
    <property type="term" value="F:cyclin-dependent protein serine/threonine kinase activity"/>
    <property type="evidence" value="ECO:0007669"/>
    <property type="project" value="UniProtKB-EC"/>
</dbReference>
<dbReference type="InterPro" id="IPR011009">
    <property type="entry name" value="Kinase-like_dom_sf"/>
</dbReference>
<accession>A0A7G2CJ97</accession>
<evidence type="ECO:0000256" key="10">
    <source>
        <dbReference type="PROSITE-ProRule" id="PRU10141"/>
    </source>
</evidence>
<dbReference type="PROSITE" id="PS00107">
    <property type="entry name" value="PROTEIN_KINASE_ATP"/>
    <property type="match status" value="1"/>
</dbReference>
<protein>
    <recommendedName>
        <fullName evidence="2">cyclin-dependent kinase</fullName>
        <ecNumber evidence="2">2.7.11.22</ecNumber>
    </recommendedName>
</protein>
<dbReference type="InterPro" id="IPR008271">
    <property type="entry name" value="Ser/Thr_kinase_AS"/>
</dbReference>
<dbReference type="PANTHER" id="PTHR24056">
    <property type="entry name" value="CELL DIVISION PROTEIN KINASE"/>
    <property type="match status" value="1"/>
</dbReference>
<dbReference type="SUPFAM" id="SSF56112">
    <property type="entry name" value="Protein kinase-like (PK-like)"/>
    <property type="match status" value="1"/>
</dbReference>
<evidence type="ECO:0000313" key="13">
    <source>
        <dbReference type="EMBL" id="CAD2219011.1"/>
    </source>
</evidence>
<gene>
    <name evidence="13" type="ORF">ADEAN_000650400</name>
</gene>
<dbReference type="Pfam" id="PF00069">
    <property type="entry name" value="Pkinase"/>
    <property type="match status" value="1"/>
</dbReference>
<keyword evidence="7 10" id="KW-0067">ATP-binding</keyword>
<evidence type="ECO:0000256" key="2">
    <source>
        <dbReference type="ARBA" id="ARBA00012425"/>
    </source>
</evidence>
<dbReference type="SMART" id="SM00220">
    <property type="entry name" value="S_TKc"/>
    <property type="match status" value="1"/>
</dbReference>
<evidence type="ECO:0000256" key="1">
    <source>
        <dbReference type="ARBA" id="ARBA00006485"/>
    </source>
</evidence>